<evidence type="ECO:0000313" key="2">
    <source>
        <dbReference type="WBParaSite" id="nRc.2.0.1.t32258-RA"/>
    </source>
</evidence>
<dbReference type="AlphaFoldDB" id="A0A915K350"/>
<protein>
    <submittedName>
        <fullName evidence="2">Uncharacterized protein</fullName>
    </submittedName>
</protein>
<keyword evidence="1" id="KW-1185">Reference proteome</keyword>
<sequence length="115" mass="12973">MAIRSAVQNETDTVSSAQTITISLMRETEFCDEFSPPDSPLNRMRESYKAIYSRQEWNYHLTHFDDEKKARQVRTSLIAAESPLLPCKLCKTDASFKQVNSAISSTLSYFGGLGL</sequence>
<accession>A0A915K350</accession>
<name>A0A915K350_ROMCU</name>
<proteinExistence type="predicted"/>
<evidence type="ECO:0000313" key="1">
    <source>
        <dbReference type="Proteomes" id="UP000887565"/>
    </source>
</evidence>
<organism evidence="1 2">
    <name type="scientific">Romanomermis culicivorax</name>
    <name type="common">Nematode worm</name>
    <dbReference type="NCBI Taxonomy" id="13658"/>
    <lineage>
        <taxon>Eukaryota</taxon>
        <taxon>Metazoa</taxon>
        <taxon>Ecdysozoa</taxon>
        <taxon>Nematoda</taxon>
        <taxon>Enoplea</taxon>
        <taxon>Dorylaimia</taxon>
        <taxon>Mermithida</taxon>
        <taxon>Mermithoidea</taxon>
        <taxon>Mermithidae</taxon>
        <taxon>Romanomermis</taxon>
    </lineage>
</organism>
<dbReference type="Proteomes" id="UP000887565">
    <property type="component" value="Unplaced"/>
</dbReference>
<dbReference type="WBParaSite" id="nRc.2.0.1.t32258-RA">
    <property type="protein sequence ID" value="nRc.2.0.1.t32258-RA"/>
    <property type="gene ID" value="nRc.2.0.1.g32258"/>
</dbReference>
<reference evidence="2" key="1">
    <citation type="submission" date="2022-11" db="UniProtKB">
        <authorList>
            <consortium name="WormBaseParasite"/>
        </authorList>
    </citation>
    <scope>IDENTIFICATION</scope>
</reference>